<dbReference type="Pfam" id="PF07980">
    <property type="entry name" value="SusD_RagB"/>
    <property type="match status" value="1"/>
</dbReference>
<name>A0A1T5P888_9BACT</name>
<evidence type="ECO:0000256" key="3">
    <source>
        <dbReference type="ARBA" id="ARBA00022729"/>
    </source>
</evidence>
<dbReference type="InterPro" id="IPR012944">
    <property type="entry name" value="SusD_RagB_dom"/>
</dbReference>
<reference evidence="9" key="1">
    <citation type="submission" date="2017-02" db="EMBL/GenBank/DDBJ databases">
        <authorList>
            <person name="Varghese N."/>
            <person name="Submissions S."/>
        </authorList>
    </citation>
    <scope>NUCLEOTIDE SEQUENCE [LARGE SCALE GENOMIC DNA]</scope>
    <source>
        <strain evidence="9">DSM 18108</strain>
    </source>
</reference>
<evidence type="ECO:0000259" key="7">
    <source>
        <dbReference type="Pfam" id="PF14322"/>
    </source>
</evidence>
<keyword evidence="9" id="KW-1185">Reference proteome</keyword>
<dbReference type="RefSeq" id="WP_079472044.1">
    <property type="nucleotide sequence ID" value="NZ_FUZZ01000004.1"/>
</dbReference>
<dbReference type="Proteomes" id="UP000190166">
    <property type="component" value="Unassembled WGS sequence"/>
</dbReference>
<dbReference type="Gene3D" id="1.25.40.390">
    <property type="match status" value="1"/>
</dbReference>
<organism evidence="8 9">
    <name type="scientific">Chitinophaga ginsengisegetis</name>
    <dbReference type="NCBI Taxonomy" id="393003"/>
    <lineage>
        <taxon>Bacteria</taxon>
        <taxon>Pseudomonadati</taxon>
        <taxon>Bacteroidota</taxon>
        <taxon>Chitinophagia</taxon>
        <taxon>Chitinophagales</taxon>
        <taxon>Chitinophagaceae</taxon>
        <taxon>Chitinophaga</taxon>
    </lineage>
</organism>
<dbReference type="AlphaFoldDB" id="A0A1T5P888"/>
<evidence type="ECO:0000259" key="6">
    <source>
        <dbReference type="Pfam" id="PF07980"/>
    </source>
</evidence>
<dbReference type="SUPFAM" id="SSF48452">
    <property type="entry name" value="TPR-like"/>
    <property type="match status" value="1"/>
</dbReference>
<evidence type="ECO:0000313" key="8">
    <source>
        <dbReference type="EMBL" id="SKD08892.1"/>
    </source>
</evidence>
<evidence type="ECO:0000256" key="4">
    <source>
        <dbReference type="ARBA" id="ARBA00023136"/>
    </source>
</evidence>
<evidence type="ECO:0000256" key="2">
    <source>
        <dbReference type="ARBA" id="ARBA00006275"/>
    </source>
</evidence>
<dbReference type="InterPro" id="IPR011990">
    <property type="entry name" value="TPR-like_helical_dom_sf"/>
</dbReference>
<protein>
    <submittedName>
        <fullName evidence="8">Starch-binding associating with outer membrane</fullName>
    </submittedName>
</protein>
<sequence>MKKITLALYIILLAGCTKDFLNSKPSDQLSDTNFWKSDADALSGITAIYEQMQHNYQIYGYNPMTDGMTPNAWIWSDYLEGYGGISKGNLLPTLITPVNDKWVQLYNGIYKSNLALEKIPGIKMDETLKGRLLGEAQFLRALFYYNLADYYGGVPLIEHTLQLGAELPGRNTREEVLTFVEAQCDEAVKSLPAVYDKANTGRATQGAALMLKAKALLLGKQYQQVAAVAKQLIDKGQYRLYDNYEAMFTDVAAENNAEVIFDVQYAGPGLGEGSPLDGFMGPQSSFGKGWDQAYPTQDLVNSYEMKNGKMITDPASGYDAANPFKDRDPRLDYTIIRPGSVWKGIAYDNIKVGGAKSTFIGYLPRKHVLTVDGFNWGDSPLNYIVFRYADLLLLYAEAENETNGPDAAVYNAINQVRARKGVEMPAIPAGKTKEQMRDIIRHERRIELAFEGIYYSDIRRWGIAKELMDGAVIKTMTGQQLDVRHFVDALYLWPVPQGEIDLNPKLKQNPGY</sequence>
<keyword evidence="4" id="KW-0472">Membrane</keyword>
<keyword evidence="3" id="KW-0732">Signal</keyword>
<comment type="similarity">
    <text evidence="2">Belongs to the SusD family.</text>
</comment>
<evidence type="ECO:0000256" key="5">
    <source>
        <dbReference type="ARBA" id="ARBA00023237"/>
    </source>
</evidence>
<evidence type="ECO:0000256" key="1">
    <source>
        <dbReference type="ARBA" id="ARBA00004442"/>
    </source>
</evidence>
<dbReference type="CDD" id="cd08977">
    <property type="entry name" value="SusD"/>
    <property type="match status" value="1"/>
</dbReference>
<dbReference type="STRING" id="393003.SAMN05660461_4769"/>
<evidence type="ECO:0000313" key="9">
    <source>
        <dbReference type="Proteomes" id="UP000190166"/>
    </source>
</evidence>
<feature type="domain" description="SusD-like N-terminal" evidence="7">
    <location>
        <begin position="95"/>
        <end position="214"/>
    </location>
</feature>
<proteinExistence type="inferred from homology"/>
<feature type="domain" description="RagB/SusD" evidence="6">
    <location>
        <begin position="258"/>
        <end position="512"/>
    </location>
</feature>
<gene>
    <name evidence="8" type="ORF">SAMN05660461_4769</name>
</gene>
<dbReference type="InterPro" id="IPR033985">
    <property type="entry name" value="SusD-like_N"/>
</dbReference>
<dbReference type="EMBL" id="FUZZ01000004">
    <property type="protein sequence ID" value="SKD08892.1"/>
    <property type="molecule type" value="Genomic_DNA"/>
</dbReference>
<comment type="subcellular location">
    <subcellularLocation>
        <location evidence="1">Cell outer membrane</location>
    </subcellularLocation>
</comment>
<accession>A0A1T5P888</accession>
<dbReference type="PROSITE" id="PS51257">
    <property type="entry name" value="PROKAR_LIPOPROTEIN"/>
    <property type="match status" value="1"/>
</dbReference>
<keyword evidence="5" id="KW-0998">Cell outer membrane</keyword>
<dbReference type="Pfam" id="PF14322">
    <property type="entry name" value="SusD-like_3"/>
    <property type="match status" value="1"/>
</dbReference>
<dbReference type="GO" id="GO:0009279">
    <property type="term" value="C:cell outer membrane"/>
    <property type="evidence" value="ECO:0007669"/>
    <property type="project" value="UniProtKB-SubCell"/>
</dbReference>